<gene>
    <name evidence="2" type="ORF">DFJ66_7387</name>
</gene>
<keyword evidence="1" id="KW-1133">Transmembrane helix</keyword>
<dbReference type="AlphaFoldDB" id="A0A495XLH7"/>
<evidence type="ECO:0000313" key="3">
    <source>
        <dbReference type="Proteomes" id="UP000272729"/>
    </source>
</evidence>
<keyword evidence="1" id="KW-0812">Transmembrane</keyword>
<sequence>MGEEPPRKALNEDWLAVVVGLALFALALTGVITPGLVP</sequence>
<proteinExistence type="predicted"/>
<comment type="caution">
    <text evidence="2">The sequence shown here is derived from an EMBL/GenBank/DDBJ whole genome shotgun (WGS) entry which is preliminary data.</text>
</comment>
<accession>A0A495XLH7</accession>
<name>A0A495XLH7_9PSEU</name>
<keyword evidence="3" id="KW-1185">Reference proteome</keyword>
<dbReference type="Proteomes" id="UP000272729">
    <property type="component" value="Unassembled WGS sequence"/>
</dbReference>
<dbReference type="EMBL" id="RBXR01000001">
    <property type="protein sequence ID" value="RKT74045.1"/>
    <property type="molecule type" value="Genomic_DNA"/>
</dbReference>
<reference evidence="2 3" key="1">
    <citation type="submission" date="2018-10" db="EMBL/GenBank/DDBJ databases">
        <title>Sequencing the genomes of 1000 actinobacteria strains.</title>
        <authorList>
            <person name="Klenk H.-P."/>
        </authorList>
    </citation>
    <scope>NUCLEOTIDE SEQUENCE [LARGE SCALE GENOMIC DNA]</scope>
    <source>
        <strain evidence="2 3">DSM 43911</strain>
    </source>
</reference>
<feature type="transmembrane region" description="Helical" evidence="1">
    <location>
        <begin position="14"/>
        <end position="37"/>
    </location>
</feature>
<evidence type="ECO:0000313" key="2">
    <source>
        <dbReference type="EMBL" id="RKT74045.1"/>
    </source>
</evidence>
<evidence type="ECO:0000256" key="1">
    <source>
        <dbReference type="SAM" id="Phobius"/>
    </source>
</evidence>
<protein>
    <submittedName>
        <fullName evidence="2">Uncharacterized protein</fullName>
    </submittedName>
</protein>
<keyword evidence="1" id="KW-0472">Membrane</keyword>
<organism evidence="2 3">
    <name type="scientific">Saccharothrix variisporea</name>
    <dbReference type="NCBI Taxonomy" id="543527"/>
    <lineage>
        <taxon>Bacteria</taxon>
        <taxon>Bacillati</taxon>
        <taxon>Actinomycetota</taxon>
        <taxon>Actinomycetes</taxon>
        <taxon>Pseudonocardiales</taxon>
        <taxon>Pseudonocardiaceae</taxon>
        <taxon>Saccharothrix</taxon>
    </lineage>
</organism>